<protein>
    <recommendedName>
        <fullName evidence="1">SnoaL-like domain-containing protein</fullName>
    </recommendedName>
</protein>
<organism evidence="2 3">
    <name type="scientific">Actinomadura meridiana</name>
    <dbReference type="NCBI Taxonomy" id="559626"/>
    <lineage>
        <taxon>Bacteria</taxon>
        <taxon>Bacillati</taxon>
        <taxon>Actinomycetota</taxon>
        <taxon>Actinomycetes</taxon>
        <taxon>Streptosporangiales</taxon>
        <taxon>Thermomonosporaceae</taxon>
        <taxon>Actinomadura</taxon>
    </lineage>
</organism>
<comment type="caution">
    <text evidence="2">The sequence shown here is derived from an EMBL/GenBank/DDBJ whole genome shotgun (WGS) entry which is preliminary data.</text>
</comment>
<evidence type="ECO:0000259" key="1">
    <source>
        <dbReference type="Pfam" id="PF12680"/>
    </source>
</evidence>
<dbReference type="RefSeq" id="WP_344902232.1">
    <property type="nucleotide sequence ID" value="NZ_BAABAS010000020.1"/>
</dbReference>
<gene>
    <name evidence="2" type="ORF">GCM10022254_55510</name>
</gene>
<sequence>MATDTPIRAALGVENLVLSYHYLNLRDPDGYASLLDELVVVNVPGQGLVQGRTPLLRHLTTFIDPRVHHHIDRILTDGGGAAAVIGRLTSGNGETGFVDIVELSDECLLTSLSRYVSAAPPTLN</sequence>
<name>A0ABP8CFI2_9ACTN</name>
<feature type="domain" description="SnoaL-like" evidence="1">
    <location>
        <begin position="20"/>
        <end position="93"/>
    </location>
</feature>
<dbReference type="Pfam" id="PF12680">
    <property type="entry name" value="SnoaL_2"/>
    <property type="match status" value="1"/>
</dbReference>
<dbReference type="EMBL" id="BAABAS010000020">
    <property type="protein sequence ID" value="GAA4238661.1"/>
    <property type="molecule type" value="Genomic_DNA"/>
</dbReference>
<dbReference type="InterPro" id="IPR032710">
    <property type="entry name" value="NTF2-like_dom_sf"/>
</dbReference>
<accession>A0ABP8CFI2</accession>
<proteinExistence type="predicted"/>
<dbReference type="Gene3D" id="3.10.450.50">
    <property type="match status" value="1"/>
</dbReference>
<dbReference type="SUPFAM" id="SSF54427">
    <property type="entry name" value="NTF2-like"/>
    <property type="match status" value="1"/>
</dbReference>
<dbReference type="Proteomes" id="UP001501710">
    <property type="component" value="Unassembled WGS sequence"/>
</dbReference>
<evidence type="ECO:0000313" key="2">
    <source>
        <dbReference type="EMBL" id="GAA4238661.1"/>
    </source>
</evidence>
<reference evidence="3" key="1">
    <citation type="journal article" date="2019" name="Int. J. Syst. Evol. Microbiol.">
        <title>The Global Catalogue of Microorganisms (GCM) 10K type strain sequencing project: providing services to taxonomists for standard genome sequencing and annotation.</title>
        <authorList>
            <consortium name="The Broad Institute Genomics Platform"/>
            <consortium name="The Broad Institute Genome Sequencing Center for Infectious Disease"/>
            <person name="Wu L."/>
            <person name="Ma J."/>
        </authorList>
    </citation>
    <scope>NUCLEOTIDE SEQUENCE [LARGE SCALE GENOMIC DNA]</scope>
    <source>
        <strain evidence="3">JCM 17440</strain>
    </source>
</reference>
<dbReference type="InterPro" id="IPR037401">
    <property type="entry name" value="SnoaL-like"/>
</dbReference>
<keyword evidence="3" id="KW-1185">Reference proteome</keyword>
<evidence type="ECO:0000313" key="3">
    <source>
        <dbReference type="Proteomes" id="UP001501710"/>
    </source>
</evidence>